<evidence type="ECO:0000256" key="3">
    <source>
        <dbReference type="ARBA" id="ARBA00023295"/>
    </source>
</evidence>
<feature type="domain" description="Glycoside hydrolase family 31 N-terminal" evidence="6">
    <location>
        <begin position="46"/>
        <end position="212"/>
    </location>
</feature>
<name>A0ABV6KUQ8_9BACI</name>
<evidence type="ECO:0000313" key="10">
    <source>
        <dbReference type="Proteomes" id="UP001589738"/>
    </source>
</evidence>
<dbReference type="Pfam" id="PF21365">
    <property type="entry name" value="Glyco_hydro_31_3rd"/>
    <property type="match status" value="1"/>
</dbReference>
<dbReference type="InterPro" id="IPR011013">
    <property type="entry name" value="Gal_mutarotase_sf_dom"/>
</dbReference>
<accession>A0ABV6KUQ8</accession>
<sequence length="795" mass="91973">MQDTSFAIHPGKKMNVRGTSYQSIGSLINYHFQEKVLNITCENGYVSICFYRDDIVRIIMNPKKTPSLKTSFAVIKKQEDVEVVVSERNGEIHVSSNKLSLVINKTPIRISIFDNQGRLLVNENETGMGFNEKKEVICFKEMHKEDHFYGFGEKTSFLDKRGEKMTMWNSDVFAPHNPEIDALYQSIPYFMTIRNGNAHGIFFDNTFKTVFDMKTFDDTYSFSAEGGQLDYYVFAGPSPKAVLEQYSEITGRMPIPPKWALGYHQSRYSYESEQEVRELARNFLEKEIPLDAIYLDIHYMDGYRVFTFDEERFPDPAALVQDLKDAGIHVIPIVDPGVKEDPEYLVYQEGVREDRFCKYIEGNIYFGDVWPGKSAFPDFTNSDVRKWWGKKHEFYSDLGIEGIWNDMNEPAVFNETKTMDLKVMHNNDGDPKTHRELHNLYGLLMGEATYEGMKEQLNGNRPFLLTRAGFAGVQRYGTVWTGDNRSFWEHLQMSIPMCMNLGVSGIPFCGPDVGGFAHDTTGQLLLRWTQVGTFTPYFRNHSVLDSIRQEPWSFGEDYEKVIKKYIQERYVWLPYLYTLFREASVTGVPVMRPLVLEYPDDKHTFNLSDQFMISSKVIVAPILKPDTYHRVVYLPKGNWVNYWTEEILEGGKHHLIQGDLETLPIFVKKGAILTHGTVKRSTKVKENEMTIHLYPTKDEASTFTYYEDDGKTFAYNYSQFFECRIETKMDDENLDIVINAEHDQFKPDWQKAIFVIHGLKGDMTIKVNGKTPSEVIKESESTLIKIPFAMEHLNK</sequence>
<evidence type="ECO:0000256" key="4">
    <source>
        <dbReference type="RuleBase" id="RU361185"/>
    </source>
</evidence>
<evidence type="ECO:0000259" key="5">
    <source>
        <dbReference type="Pfam" id="PF01055"/>
    </source>
</evidence>
<dbReference type="Gene3D" id="2.60.40.1180">
    <property type="entry name" value="Golgi alpha-mannosidase II"/>
    <property type="match status" value="2"/>
</dbReference>
<dbReference type="Pfam" id="PF13802">
    <property type="entry name" value="Gal_mutarotas_2"/>
    <property type="match status" value="1"/>
</dbReference>
<reference evidence="9 10" key="1">
    <citation type="submission" date="2024-09" db="EMBL/GenBank/DDBJ databases">
        <authorList>
            <person name="Sun Q."/>
            <person name="Mori K."/>
        </authorList>
    </citation>
    <scope>NUCLEOTIDE SEQUENCE [LARGE SCALE GENOMIC DNA]</scope>
    <source>
        <strain evidence="9 10">CGMCC 1.9126</strain>
    </source>
</reference>
<dbReference type="Gene3D" id="2.60.40.1760">
    <property type="entry name" value="glycosyl hydrolase (family 31)"/>
    <property type="match status" value="1"/>
</dbReference>
<dbReference type="Gene3D" id="3.20.20.80">
    <property type="entry name" value="Glycosidases"/>
    <property type="match status" value="2"/>
</dbReference>
<feature type="domain" description="DUF5110" evidence="7">
    <location>
        <begin position="688"/>
        <end position="758"/>
    </location>
</feature>
<dbReference type="InterPro" id="IPR000322">
    <property type="entry name" value="Glyco_hydro_31_TIM"/>
</dbReference>
<dbReference type="RefSeq" id="WP_377058724.1">
    <property type="nucleotide sequence ID" value="NZ_JBHLUU010000116.1"/>
</dbReference>
<evidence type="ECO:0000259" key="7">
    <source>
        <dbReference type="Pfam" id="PF17137"/>
    </source>
</evidence>
<dbReference type="InterPro" id="IPR017853">
    <property type="entry name" value="GH"/>
</dbReference>
<evidence type="ECO:0000259" key="6">
    <source>
        <dbReference type="Pfam" id="PF13802"/>
    </source>
</evidence>
<feature type="domain" description="Glycosyl hydrolase family 31 C-terminal" evidence="8">
    <location>
        <begin position="587"/>
        <end position="673"/>
    </location>
</feature>
<keyword evidence="3 4" id="KW-0326">Glycosidase</keyword>
<comment type="similarity">
    <text evidence="1 4">Belongs to the glycosyl hydrolase 31 family.</text>
</comment>
<evidence type="ECO:0000259" key="8">
    <source>
        <dbReference type="Pfam" id="PF21365"/>
    </source>
</evidence>
<evidence type="ECO:0000313" key="9">
    <source>
        <dbReference type="EMBL" id="MFC0477064.1"/>
    </source>
</evidence>
<protein>
    <submittedName>
        <fullName evidence="9">Glycoside hydrolase family 31 protein</fullName>
        <ecNumber evidence="9">3.2.1.-</ecNumber>
    </submittedName>
</protein>
<dbReference type="SUPFAM" id="SSF51011">
    <property type="entry name" value="Glycosyl hydrolase domain"/>
    <property type="match status" value="1"/>
</dbReference>
<organism evidence="9 10">
    <name type="scientific">Robertmurraya beringensis</name>
    <dbReference type="NCBI Taxonomy" id="641660"/>
    <lineage>
        <taxon>Bacteria</taxon>
        <taxon>Bacillati</taxon>
        <taxon>Bacillota</taxon>
        <taxon>Bacilli</taxon>
        <taxon>Bacillales</taxon>
        <taxon>Bacillaceae</taxon>
        <taxon>Robertmurraya</taxon>
    </lineage>
</organism>
<dbReference type="Proteomes" id="UP001589738">
    <property type="component" value="Unassembled WGS sequence"/>
</dbReference>
<dbReference type="CDD" id="cd06604">
    <property type="entry name" value="GH31_glucosidase_II_MalA"/>
    <property type="match status" value="1"/>
</dbReference>
<feature type="domain" description="Glycoside hydrolase family 31 TIM barrel" evidence="5">
    <location>
        <begin position="254"/>
        <end position="579"/>
    </location>
</feature>
<dbReference type="PANTHER" id="PTHR22762:SF166">
    <property type="entry name" value="ALPHA-GLUCOSIDASE"/>
    <property type="match status" value="1"/>
</dbReference>
<dbReference type="Pfam" id="PF17137">
    <property type="entry name" value="DUF5110"/>
    <property type="match status" value="1"/>
</dbReference>
<keyword evidence="2 4" id="KW-0378">Hydrolase</keyword>
<dbReference type="CDD" id="cd14752">
    <property type="entry name" value="GH31_N"/>
    <property type="match status" value="1"/>
</dbReference>
<evidence type="ECO:0000256" key="1">
    <source>
        <dbReference type="ARBA" id="ARBA00007806"/>
    </source>
</evidence>
<dbReference type="InterPro" id="IPR033403">
    <property type="entry name" value="DUF5110"/>
</dbReference>
<dbReference type="SUPFAM" id="SSF74650">
    <property type="entry name" value="Galactose mutarotase-like"/>
    <property type="match status" value="1"/>
</dbReference>
<evidence type="ECO:0000256" key="2">
    <source>
        <dbReference type="ARBA" id="ARBA00022801"/>
    </source>
</evidence>
<dbReference type="InterPro" id="IPR030458">
    <property type="entry name" value="Glyco_hydro_31_AS"/>
</dbReference>
<dbReference type="EMBL" id="JBHLUU010000116">
    <property type="protein sequence ID" value="MFC0477064.1"/>
    <property type="molecule type" value="Genomic_DNA"/>
</dbReference>
<dbReference type="InterPro" id="IPR013780">
    <property type="entry name" value="Glyco_hydro_b"/>
</dbReference>
<keyword evidence="10" id="KW-1185">Reference proteome</keyword>
<dbReference type="InterPro" id="IPR025887">
    <property type="entry name" value="Glyco_hydro_31_N_dom"/>
</dbReference>
<dbReference type="EC" id="3.2.1.-" evidence="9"/>
<gene>
    <name evidence="9" type="ORF">ACFFHF_17815</name>
</gene>
<proteinExistence type="inferred from homology"/>
<dbReference type="InterPro" id="IPR048395">
    <property type="entry name" value="Glyco_hydro_31_C"/>
</dbReference>
<dbReference type="PANTHER" id="PTHR22762">
    <property type="entry name" value="ALPHA-GLUCOSIDASE"/>
    <property type="match status" value="1"/>
</dbReference>
<dbReference type="PROSITE" id="PS00129">
    <property type="entry name" value="GLYCOSYL_HYDROL_F31_1"/>
    <property type="match status" value="1"/>
</dbReference>
<dbReference type="SUPFAM" id="SSF51445">
    <property type="entry name" value="(Trans)glycosidases"/>
    <property type="match status" value="1"/>
</dbReference>
<dbReference type="GO" id="GO:0016798">
    <property type="term" value="F:hydrolase activity, acting on glycosyl bonds"/>
    <property type="evidence" value="ECO:0007669"/>
    <property type="project" value="UniProtKB-KW"/>
</dbReference>
<comment type="caution">
    <text evidence="9">The sequence shown here is derived from an EMBL/GenBank/DDBJ whole genome shotgun (WGS) entry which is preliminary data.</text>
</comment>
<dbReference type="Pfam" id="PF01055">
    <property type="entry name" value="Glyco_hydro_31_2nd"/>
    <property type="match status" value="1"/>
</dbReference>